<evidence type="ECO:0008006" key="4">
    <source>
        <dbReference type="Google" id="ProtNLM"/>
    </source>
</evidence>
<accession>A0ABT2VJW3</accession>
<dbReference type="EMBL" id="JAOTJC010000004">
    <property type="protein sequence ID" value="MCU7553414.1"/>
    <property type="molecule type" value="Genomic_DNA"/>
</dbReference>
<evidence type="ECO:0000256" key="1">
    <source>
        <dbReference type="SAM" id="MobiDB-lite"/>
    </source>
</evidence>
<dbReference type="NCBIfam" id="NF047637">
    <property type="entry name" value="lipo_CC0125"/>
    <property type="match status" value="1"/>
</dbReference>
<dbReference type="RefSeq" id="WP_262992113.1">
    <property type="nucleotide sequence ID" value="NZ_JAOTJC010000004.1"/>
</dbReference>
<keyword evidence="3" id="KW-1185">Reference proteome</keyword>
<protein>
    <recommendedName>
        <fullName evidence="4">DUF4136 domain-containing protein</fullName>
    </recommendedName>
</protein>
<dbReference type="Proteomes" id="UP001209257">
    <property type="component" value="Unassembled WGS sequence"/>
</dbReference>
<dbReference type="PROSITE" id="PS51257">
    <property type="entry name" value="PROKAR_LIPOPROTEIN"/>
    <property type="match status" value="1"/>
</dbReference>
<sequence>MSKWFTLMVVMVGLTACASQPDYREAKRGGYGYSESKLSDSQYRIHFKARGSDKSRAMDYAMLRAAEVTLENGYDWFVVTDRETLVDKETVQSSPQVGFSQRYTQVRECGLVTCRTTSYPSTQFSTGIFVGGSEKSEIESILSIETGKGTRPDGGSSFDARDVQENLAPLVEEE</sequence>
<gene>
    <name evidence="2" type="ORF">OCL06_02240</name>
</gene>
<comment type="caution">
    <text evidence="2">The sequence shown here is derived from an EMBL/GenBank/DDBJ whole genome shotgun (WGS) entry which is preliminary data.</text>
</comment>
<name>A0ABT2VJW3_9ALTE</name>
<proteinExistence type="predicted"/>
<feature type="region of interest" description="Disordered" evidence="1">
    <location>
        <begin position="145"/>
        <end position="174"/>
    </location>
</feature>
<organism evidence="2 3">
    <name type="scientific">Alteromonas salexigens</name>
    <dbReference type="NCBI Taxonomy" id="2982530"/>
    <lineage>
        <taxon>Bacteria</taxon>
        <taxon>Pseudomonadati</taxon>
        <taxon>Pseudomonadota</taxon>
        <taxon>Gammaproteobacteria</taxon>
        <taxon>Alteromonadales</taxon>
        <taxon>Alteromonadaceae</taxon>
        <taxon>Alteromonas/Salinimonas group</taxon>
        <taxon>Alteromonas</taxon>
    </lineage>
</organism>
<reference evidence="3" key="1">
    <citation type="submission" date="2023-07" db="EMBL/GenBank/DDBJ databases">
        <title>Study on multiphase classification of strain Alteromonas salexigens isolated from the Yellow Sea.</title>
        <authorList>
            <person name="Sun L."/>
        </authorList>
    </citation>
    <scope>NUCLEOTIDE SEQUENCE [LARGE SCALE GENOMIC DNA]</scope>
    <source>
        <strain evidence="3">ASW11-19</strain>
    </source>
</reference>
<evidence type="ECO:0000313" key="2">
    <source>
        <dbReference type="EMBL" id="MCU7553414.1"/>
    </source>
</evidence>
<evidence type="ECO:0000313" key="3">
    <source>
        <dbReference type="Proteomes" id="UP001209257"/>
    </source>
</evidence>